<dbReference type="AlphaFoldDB" id="A0A438H8Q6"/>
<evidence type="ECO:0000256" key="1">
    <source>
        <dbReference type="SAM" id="MobiDB-lite"/>
    </source>
</evidence>
<name>A0A438H8Q6_VITVI</name>
<gene>
    <name evidence="2" type="ORF">CK203_050709</name>
</gene>
<reference evidence="2 3" key="1">
    <citation type="journal article" date="2018" name="PLoS Genet.">
        <title>Population sequencing reveals clonal diversity and ancestral inbreeding in the grapevine cultivar Chardonnay.</title>
        <authorList>
            <person name="Roach M.J."/>
            <person name="Johnson D.L."/>
            <person name="Bohlmann J."/>
            <person name="van Vuuren H.J."/>
            <person name="Jones S.J."/>
            <person name="Pretorius I.S."/>
            <person name="Schmidt S.A."/>
            <person name="Borneman A.R."/>
        </authorList>
    </citation>
    <scope>NUCLEOTIDE SEQUENCE [LARGE SCALE GENOMIC DNA]</scope>
    <source>
        <strain evidence="3">cv. Chardonnay</strain>
        <tissue evidence="2">Leaf</tissue>
    </source>
</reference>
<feature type="compositionally biased region" description="Basic and acidic residues" evidence="1">
    <location>
        <begin position="22"/>
        <end position="39"/>
    </location>
</feature>
<dbReference type="EMBL" id="QGNW01000261">
    <property type="protein sequence ID" value="RVW80763.1"/>
    <property type="molecule type" value="Genomic_DNA"/>
</dbReference>
<evidence type="ECO:0000313" key="3">
    <source>
        <dbReference type="Proteomes" id="UP000288805"/>
    </source>
</evidence>
<organism evidence="2 3">
    <name type="scientific">Vitis vinifera</name>
    <name type="common">Grape</name>
    <dbReference type="NCBI Taxonomy" id="29760"/>
    <lineage>
        <taxon>Eukaryota</taxon>
        <taxon>Viridiplantae</taxon>
        <taxon>Streptophyta</taxon>
        <taxon>Embryophyta</taxon>
        <taxon>Tracheophyta</taxon>
        <taxon>Spermatophyta</taxon>
        <taxon>Magnoliopsida</taxon>
        <taxon>eudicotyledons</taxon>
        <taxon>Gunneridae</taxon>
        <taxon>Pentapetalae</taxon>
        <taxon>rosids</taxon>
        <taxon>Vitales</taxon>
        <taxon>Vitaceae</taxon>
        <taxon>Viteae</taxon>
        <taxon>Vitis</taxon>
    </lineage>
</organism>
<sequence length="139" mass="15893">MENGTRLDITILLLYVKPREDDFQSGNHKDKSSQGEIMKKKTTSKRSVFQDPSFIRSLRKVSSFPIDLRSRSGRCPVEAMRKILKYGVSLERLFKSGVSFEDCKLEAKSPRGCIGTIIQLYCLKAWFGSLELVEPQAWD</sequence>
<accession>A0A438H8Q6</accession>
<dbReference type="Proteomes" id="UP000288805">
    <property type="component" value="Unassembled WGS sequence"/>
</dbReference>
<protein>
    <submittedName>
        <fullName evidence="2">Uncharacterized protein</fullName>
    </submittedName>
</protein>
<evidence type="ECO:0000313" key="2">
    <source>
        <dbReference type="EMBL" id="RVW80763.1"/>
    </source>
</evidence>
<comment type="caution">
    <text evidence="2">The sequence shown here is derived from an EMBL/GenBank/DDBJ whole genome shotgun (WGS) entry which is preliminary data.</text>
</comment>
<proteinExistence type="predicted"/>
<feature type="region of interest" description="Disordered" evidence="1">
    <location>
        <begin position="22"/>
        <end position="48"/>
    </location>
</feature>